<dbReference type="InterPro" id="IPR036271">
    <property type="entry name" value="Tet_transcr_reg_TetR-rel_C_sf"/>
</dbReference>
<evidence type="ECO:0000256" key="2">
    <source>
        <dbReference type="ARBA" id="ARBA00023125"/>
    </source>
</evidence>
<dbReference type="InterPro" id="IPR009057">
    <property type="entry name" value="Homeodomain-like_sf"/>
</dbReference>
<feature type="DNA-binding region" description="H-T-H motif" evidence="4">
    <location>
        <begin position="36"/>
        <end position="55"/>
    </location>
</feature>
<organism evidence="6 7">
    <name type="scientific">Streptomyces stramineus</name>
    <dbReference type="NCBI Taxonomy" id="173861"/>
    <lineage>
        <taxon>Bacteria</taxon>
        <taxon>Bacillati</taxon>
        <taxon>Actinomycetota</taxon>
        <taxon>Actinomycetes</taxon>
        <taxon>Kitasatosporales</taxon>
        <taxon>Streptomycetaceae</taxon>
        <taxon>Streptomyces</taxon>
    </lineage>
</organism>
<keyword evidence="2 4" id="KW-0238">DNA-binding</keyword>
<dbReference type="PANTHER" id="PTHR30055">
    <property type="entry name" value="HTH-TYPE TRANSCRIPTIONAL REGULATOR RUTR"/>
    <property type="match status" value="1"/>
</dbReference>
<accession>A0ABP3KX45</accession>
<keyword evidence="3" id="KW-0804">Transcription</keyword>
<evidence type="ECO:0000256" key="4">
    <source>
        <dbReference type="PROSITE-ProRule" id="PRU00335"/>
    </source>
</evidence>
<dbReference type="PANTHER" id="PTHR30055:SF239">
    <property type="entry name" value="TRANSCRIPTIONAL REGULATORY PROTEIN"/>
    <property type="match status" value="1"/>
</dbReference>
<sequence length="196" mass="21387">MNSAQQPARTPRTSRAAQIVAAARDLLEERGRDELTMRALAERLGIRAPSLYKHFRNKEAVETALVEDGLAEMGAALHTALRKASALDRVPALLAAYRRHALAHPGLYRLSTTGPLPREALPDGLEEWAGSPFFLATEDPHLAQALWSYAHGMVDLELDRRYPDGSDLDRTWQAGARAFTAPGADEGLSGRSSPKP</sequence>
<evidence type="ECO:0000313" key="6">
    <source>
        <dbReference type="EMBL" id="GAA0488719.1"/>
    </source>
</evidence>
<dbReference type="Pfam" id="PF13305">
    <property type="entry name" value="TetR_C_33"/>
    <property type="match status" value="1"/>
</dbReference>
<keyword evidence="1" id="KW-0805">Transcription regulation</keyword>
<dbReference type="InterPro" id="IPR025996">
    <property type="entry name" value="MT1864/Rv1816-like_C"/>
</dbReference>
<dbReference type="Gene3D" id="1.10.357.10">
    <property type="entry name" value="Tetracycline Repressor, domain 2"/>
    <property type="match status" value="1"/>
</dbReference>
<keyword evidence="7" id="KW-1185">Reference proteome</keyword>
<dbReference type="PRINTS" id="PR00455">
    <property type="entry name" value="HTHTETR"/>
</dbReference>
<evidence type="ECO:0000256" key="3">
    <source>
        <dbReference type="ARBA" id="ARBA00023163"/>
    </source>
</evidence>
<evidence type="ECO:0000313" key="7">
    <source>
        <dbReference type="Proteomes" id="UP001499895"/>
    </source>
</evidence>
<dbReference type="PROSITE" id="PS50977">
    <property type="entry name" value="HTH_TETR_2"/>
    <property type="match status" value="1"/>
</dbReference>
<gene>
    <name evidence="6" type="ORF">GCM10009544_57340</name>
</gene>
<dbReference type="SUPFAM" id="SSF48498">
    <property type="entry name" value="Tetracyclin repressor-like, C-terminal domain"/>
    <property type="match status" value="1"/>
</dbReference>
<dbReference type="SUPFAM" id="SSF46689">
    <property type="entry name" value="Homeodomain-like"/>
    <property type="match status" value="1"/>
</dbReference>
<dbReference type="InterPro" id="IPR001647">
    <property type="entry name" value="HTH_TetR"/>
</dbReference>
<evidence type="ECO:0000256" key="1">
    <source>
        <dbReference type="ARBA" id="ARBA00023015"/>
    </source>
</evidence>
<reference evidence="7" key="1">
    <citation type="journal article" date="2019" name="Int. J. Syst. Evol. Microbiol.">
        <title>The Global Catalogue of Microorganisms (GCM) 10K type strain sequencing project: providing services to taxonomists for standard genome sequencing and annotation.</title>
        <authorList>
            <consortium name="The Broad Institute Genomics Platform"/>
            <consortium name="The Broad Institute Genome Sequencing Center for Infectious Disease"/>
            <person name="Wu L."/>
            <person name="Ma J."/>
        </authorList>
    </citation>
    <scope>NUCLEOTIDE SEQUENCE [LARGE SCALE GENOMIC DNA]</scope>
    <source>
        <strain evidence="7">JCM 10649</strain>
    </source>
</reference>
<proteinExistence type="predicted"/>
<protein>
    <submittedName>
        <fullName evidence="6">TetR/AcrR family transcriptional regulator</fullName>
    </submittedName>
</protein>
<evidence type="ECO:0000259" key="5">
    <source>
        <dbReference type="PROSITE" id="PS50977"/>
    </source>
</evidence>
<feature type="domain" description="HTH tetR-type" evidence="5">
    <location>
        <begin position="13"/>
        <end position="73"/>
    </location>
</feature>
<dbReference type="Pfam" id="PF00440">
    <property type="entry name" value="TetR_N"/>
    <property type="match status" value="1"/>
</dbReference>
<dbReference type="InterPro" id="IPR050109">
    <property type="entry name" value="HTH-type_TetR-like_transc_reg"/>
</dbReference>
<comment type="caution">
    <text evidence="6">The sequence shown here is derived from an EMBL/GenBank/DDBJ whole genome shotgun (WGS) entry which is preliminary data.</text>
</comment>
<dbReference type="EMBL" id="BAAAHB010000107">
    <property type="protein sequence ID" value="GAA0488719.1"/>
    <property type="molecule type" value="Genomic_DNA"/>
</dbReference>
<dbReference type="Gene3D" id="1.10.10.60">
    <property type="entry name" value="Homeodomain-like"/>
    <property type="match status" value="1"/>
</dbReference>
<dbReference type="RefSeq" id="WP_344096250.1">
    <property type="nucleotide sequence ID" value="NZ_BAAAHB010000107.1"/>
</dbReference>
<name>A0ABP3KX45_9ACTN</name>
<dbReference type="Proteomes" id="UP001499895">
    <property type="component" value="Unassembled WGS sequence"/>
</dbReference>